<evidence type="ECO:0000256" key="4">
    <source>
        <dbReference type="ARBA" id="ARBA00022490"/>
    </source>
</evidence>
<organism evidence="6 7">
    <name type="scientific">Marinobacterium alkalitolerans</name>
    <dbReference type="NCBI Taxonomy" id="1542925"/>
    <lineage>
        <taxon>Bacteria</taxon>
        <taxon>Pseudomonadati</taxon>
        <taxon>Pseudomonadota</taxon>
        <taxon>Gammaproteobacteria</taxon>
        <taxon>Oceanospirillales</taxon>
        <taxon>Oceanospirillaceae</taxon>
        <taxon>Marinobacterium</taxon>
    </lineage>
</organism>
<sequence length="316" mass="35790">MFKQLKNVTVYRASLPALADLESAIEANEALTNTDALGDTEMIRYSFMHNPVTNRYITPLNCGYSLCILVQEKILPAPAIKREVDRKVRDIEAQQDRTVFRKERLQIKDEVIMDLMPRALTRERIIHAFYDQSHKNLFVDGASERYSSSALKLVVMADGKVTTSTVHISDQKQGLTVRLADHLNGGGEPFGTFALGTYLRLKNDADGTSVTFKETEFPHGEDEYQLLEKIGEGAKVHQIQLDYQGLKFTLTEKFQIKGVIDGSDEAPEFENRDEEWMHFANARVFTLSKIVEQLCDMFGYEAPVMEQKPEDQGEAA</sequence>
<proteinExistence type="inferred from homology"/>
<dbReference type="EMBL" id="JACVEW010000003">
    <property type="protein sequence ID" value="MBP0047683.1"/>
    <property type="molecule type" value="Genomic_DNA"/>
</dbReference>
<evidence type="ECO:0000256" key="2">
    <source>
        <dbReference type="ARBA" id="ARBA00008657"/>
    </source>
</evidence>
<dbReference type="PANTHER" id="PTHR38103">
    <property type="entry name" value="RECOMBINATION-ASSOCIATED PROTEIN RDGC"/>
    <property type="match status" value="1"/>
</dbReference>
<evidence type="ECO:0000256" key="5">
    <source>
        <dbReference type="ARBA" id="ARBA00023172"/>
    </source>
</evidence>
<keyword evidence="5" id="KW-0233">DNA recombination</keyword>
<accession>A0ABS3Z8S9</accession>
<comment type="subcellular location">
    <subcellularLocation>
        <location evidence="1">Cytoplasm</location>
        <location evidence="1">Nucleoid</location>
    </subcellularLocation>
</comment>
<comment type="similarity">
    <text evidence="2">Belongs to the RdgC family.</text>
</comment>
<reference evidence="6 7" key="1">
    <citation type="submission" date="2020-09" db="EMBL/GenBank/DDBJ databases">
        <authorList>
            <person name="Tanuku N.R.S."/>
        </authorList>
    </citation>
    <scope>NUCLEOTIDE SEQUENCE [LARGE SCALE GENOMIC DNA]</scope>
    <source>
        <strain evidence="6 7">AK62</strain>
    </source>
</reference>
<dbReference type="PANTHER" id="PTHR38103:SF1">
    <property type="entry name" value="RECOMBINATION-ASSOCIATED PROTEIN RDGC"/>
    <property type="match status" value="1"/>
</dbReference>
<gene>
    <name evidence="6" type="primary">rdgC</name>
    <name evidence="6" type="ORF">H9C73_02955</name>
</gene>
<evidence type="ECO:0000313" key="7">
    <source>
        <dbReference type="Proteomes" id="UP000810171"/>
    </source>
</evidence>
<dbReference type="InterPro" id="IPR007476">
    <property type="entry name" value="RdgC"/>
</dbReference>
<keyword evidence="4" id="KW-0963">Cytoplasm</keyword>
<dbReference type="Proteomes" id="UP000810171">
    <property type="component" value="Unassembled WGS sequence"/>
</dbReference>
<evidence type="ECO:0000256" key="3">
    <source>
        <dbReference type="ARBA" id="ARBA00022296"/>
    </source>
</evidence>
<evidence type="ECO:0000313" key="6">
    <source>
        <dbReference type="EMBL" id="MBP0047683.1"/>
    </source>
</evidence>
<name>A0ABS3Z8S9_9GAMM</name>
<dbReference type="Pfam" id="PF04381">
    <property type="entry name" value="RdgC"/>
    <property type="match status" value="1"/>
</dbReference>
<protein>
    <recommendedName>
        <fullName evidence="3">Recombination-associated protein RdgC</fullName>
    </recommendedName>
</protein>
<keyword evidence="7" id="KW-1185">Reference proteome</keyword>
<dbReference type="RefSeq" id="WP_209286292.1">
    <property type="nucleotide sequence ID" value="NZ_JACVEW010000003.1"/>
</dbReference>
<comment type="caution">
    <text evidence="6">The sequence shown here is derived from an EMBL/GenBank/DDBJ whole genome shotgun (WGS) entry which is preliminary data.</text>
</comment>
<evidence type="ECO:0000256" key="1">
    <source>
        <dbReference type="ARBA" id="ARBA00004453"/>
    </source>
</evidence>